<feature type="domain" description="AIPP2-like SPOC-like" evidence="7">
    <location>
        <begin position="833"/>
        <end position="964"/>
    </location>
</feature>
<keyword evidence="9" id="KW-1185">Reference proteome</keyword>
<dbReference type="AlphaFoldDB" id="A0A7J9C6Y2"/>
<reference evidence="8 9" key="1">
    <citation type="journal article" date="2019" name="Genome Biol. Evol.">
        <title>Insights into the evolution of the New World diploid cottons (Gossypium, subgenus Houzingenia) based on genome sequencing.</title>
        <authorList>
            <person name="Grover C.E."/>
            <person name="Arick M.A. 2nd"/>
            <person name="Thrash A."/>
            <person name="Conover J.L."/>
            <person name="Sanders W.S."/>
            <person name="Peterson D.G."/>
            <person name="Frelichowski J.E."/>
            <person name="Scheffler J.A."/>
            <person name="Scheffler B.E."/>
            <person name="Wendel J.F."/>
        </authorList>
    </citation>
    <scope>NUCLEOTIDE SEQUENCE [LARGE SCALE GENOMIC DNA]</scope>
    <source>
        <strain evidence="8">5</strain>
        <tissue evidence="8">Leaf</tissue>
    </source>
</reference>
<dbReference type="GO" id="GO:0140566">
    <property type="term" value="F:histone reader activity"/>
    <property type="evidence" value="ECO:0007669"/>
    <property type="project" value="InterPro"/>
</dbReference>
<dbReference type="EMBL" id="JABEZY010000008">
    <property type="protein sequence ID" value="MBA0744243.1"/>
    <property type="molecule type" value="Genomic_DNA"/>
</dbReference>
<dbReference type="OrthoDB" id="787137at2759"/>
<sequence length="1256" mass="137463">RPIGPTRDVPDFPVNSAAIKCGHCYVHSPLFALYVAKFGKMRLKKRAEKTLQKGEDIHKRKAKERKRGLISGDIGSLCSEGLPDEADCSAALNMGSVNAENGFGGTQLSSRELGLKEEPGTCNVCVSSFSPCVSKQMALTATKTNEFLGKACQKKDSNHYSFNDADLSSPRMNRACNDRQRTSSESSHPLSVCLSRESFSDVVESEETLRDCNTYESIKMITKTNLPSACANNTGPLKAPIFHNKFVPNKFEKQESECLGDNISFVCVSDYAKTRAADHTSDADKKNASYNSASVDSFPGTEKEVNVQPACFLVGSPCGDVDDNHPRRSNRSSIESSQEILYCSNKSDLSEISSLRDSCAGASSAKREHSECSEEQVQSSFARTGAVQVGSQIGDGHNYAESMEVDNRTNEREQTAELKSTTVAKEINMEETNIGSQPAAACSDAPDSIEYEVKVCDICGDIGREELLAVCSNCSDGAEHIVPKGDWMCEECVLSKETERRKQDKMEGRVKILKKTHASESETKPLEVEESEAHKVSSTPPFALKRPSGSLQAVRNKAFGTDLKSPTTSSCSSKVSNHQSGGHSSSTTPRTVCSPTELRSKSLKLPSQYQVSKGLLSKSRSFSNRSLKEDVQLLKEGSCGNEGLAKGTAASESERRIETVSKSMSLKNMSYTVNKSNHDTKLLPNSSRVEDLKRSRHPKGQSPIKTEKKLKLSNSNALAWADKRIASVKNGLACPSSSLCHDLVDVKGHETSDNSLKTSSTSAQKSFLTEEKKRVLNVRPCVEYSTVEPAISKKHSSAAVQSERPCPRDSTIFASGVHVPSWISVVPQLDSIWQGKFEIQRSGGLPFTCDGLQAHLSTYASHKVLEVVQKLPLKLSLEEAPRLSMWPTQFMKSHATEDNIALYFFAKELDSYERSYKNLLDRMIKYDFSLKGNFGGFELLIIPSNLLPEKSQRWNNMLFLWGVFRGKRVQCSEQISAMSASEKLFPPGKSSESLSALNSNAFPDSMTVASGKNAEVCETKESSSEQKTNAPDVQISSQQVGIIDSSQREERESRKRPEIDLNCSLQEKQEYFADHVEADDTNDSKRLKSCFGGMAVDRNRIKDMINDRCSLPVNGRGPSIYGNEMYDMSIVPPESDSVGNKYSWKHLLQQQVLSNDSGKQVKSSVSNLELALGVERSLSAHRNMPPSFMVMSNGDPRDEISDTNPSLALSLALPYPKAGGSGSGSGATLKLASDMKLSKCQEVNTTLSLFGGSSES</sequence>
<name>A0A7J9C6Y2_GOSGO</name>
<dbReference type="InterPro" id="IPR013083">
    <property type="entry name" value="Znf_RING/FYVE/PHD"/>
</dbReference>
<dbReference type="InterPro" id="IPR011011">
    <property type="entry name" value="Znf_FYVE_PHD"/>
</dbReference>
<feature type="compositionally biased region" description="Basic and acidic residues" evidence="6">
    <location>
        <begin position="498"/>
        <end position="510"/>
    </location>
</feature>
<proteinExistence type="predicted"/>
<feature type="compositionally biased region" description="Polar residues" evidence="6">
    <location>
        <begin position="577"/>
        <end position="594"/>
    </location>
</feature>
<feature type="compositionally biased region" description="Basic and acidic residues" evidence="6">
    <location>
        <begin position="1046"/>
        <end position="1056"/>
    </location>
</feature>
<feature type="non-terminal residue" evidence="8">
    <location>
        <position position="1256"/>
    </location>
</feature>
<dbReference type="SUPFAM" id="SSF57903">
    <property type="entry name" value="FYVE/PHD zinc finger"/>
    <property type="match status" value="1"/>
</dbReference>
<keyword evidence="5" id="KW-0804">Transcription</keyword>
<dbReference type="GO" id="GO:0034244">
    <property type="term" value="P:negative regulation of transcription elongation by RNA polymerase II"/>
    <property type="evidence" value="ECO:0007669"/>
    <property type="project" value="InterPro"/>
</dbReference>
<evidence type="ECO:0000256" key="4">
    <source>
        <dbReference type="ARBA" id="ARBA00023015"/>
    </source>
</evidence>
<dbReference type="Proteomes" id="UP000593579">
    <property type="component" value="Unassembled WGS sequence"/>
</dbReference>
<evidence type="ECO:0000259" key="7">
    <source>
        <dbReference type="Pfam" id="PF23121"/>
    </source>
</evidence>
<feature type="region of interest" description="Disordered" evidence="6">
    <location>
        <begin position="498"/>
        <end position="599"/>
    </location>
</feature>
<accession>A0A7J9C6Y2</accession>
<keyword evidence="2" id="KW-0863">Zinc-finger</keyword>
<keyword evidence="3" id="KW-0862">Zinc</keyword>
<feature type="region of interest" description="Disordered" evidence="6">
    <location>
        <begin position="1013"/>
        <end position="1056"/>
    </location>
</feature>
<evidence type="ECO:0000256" key="2">
    <source>
        <dbReference type="ARBA" id="ARBA00022771"/>
    </source>
</evidence>
<evidence type="ECO:0000313" key="8">
    <source>
        <dbReference type="EMBL" id="MBA0744243.1"/>
    </source>
</evidence>
<dbReference type="PANTHER" id="PTHR33304:SF15">
    <property type="entry name" value="ZINC FINGER PHD-TYPE DOMAIN-CONTAINING PROTEIN"/>
    <property type="match status" value="1"/>
</dbReference>
<feature type="compositionally biased region" description="Low complexity" evidence="6">
    <location>
        <begin position="564"/>
        <end position="576"/>
    </location>
</feature>
<feature type="compositionally biased region" description="Basic and acidic residues" evidence="6">
    <location>
        <begin position="1015"/>
        <end position="1024"/>
    </location>
</feature>
<feature type="compositionally biased region" description="Basic and acidic residues" evidence="6">
    <location>
        <begin position="517"/>
        <end position="535"/>
    </location>
</feature>
<comment type="caution">
    <text evidence="8">The sequence shown here is derived from an EMBL/GenBank/DDBJ whole genome shotgun (WGS) entry which is preliminary data.</text>
</comment>
<dbReference type="Pfam" id="PF23121">
    <property type="entry name" value="SPOC_AIPP2"/>
    <property type="match status" value="1"/>
</dbReference>
<gene>
    <name evidence="8" type="ORF">Gogos_006878</name>
</gene>
<feature type="region of interest" description="Disordered" evidence="6">
    <location>
        <begin position="676"/>
        <end position="704"/>
    </location>
</feature>
<dbReference type="InterPro" id="IPR056280">
    <property type="entry name" value="AIPP2-like_SPOC"/>
</dbReference>
<protein>
    <recommendedName>
        <fullName evidence="7">AIPP2-like SPOC-like domain-containing protein</fullName>
    </recommendedName>
</protein>
<evidence type="ECO:0000313" key="9">
    <source>
        <dbReference type="Proteomes" id="UP000593579"/>
    </source>
</evidence>
<evidence type="ECO:0000256" key="1">
    <source>
        <dbReference type="ARBA" id="ARBA00022723"/>
    </source>
</evidence>
<keyword evidence="1" id="KW-0479">Metal-binding</keyword>
<keyword evidence="4" id="KW-0805">Transcription regulation</keyword>
<feature type="compositionally biased region" description="Polar residues" evidence="6">
    <location>
        <begin position="1025"/>
        <end position="1040"/>
    </location>
</feature>
<organism evidence="8 9">
    <name type="scientific">Gossypium gossypioides</name>
    <name type="common">Mexican cotton</name>
    <name type="synonym">Selera gossypioides</name>
    <dbReference type="NCBI Taxonomy" id="34282"/>
    <lineage>
        <taxon>Eukaryota</taxon>
        <taxon>Viridiplantae</taxon>
        <taxon>Streptophyta</taxon>
        <taxon>Embryophyta</taxon>
        <taxon>Tracheophyta</taxon>
        <taxon>Spermatophyta</taxon>
        <taxon>Magnoliopsida</taxon>
        <taxon>eudicotyledons</taxon>
        <taxon>Gunneridae</taxon>
        <taxon>Pentapetalae</taxon>
        <taxon>rosids</taxon>
        <taxon>malvids</taxon>
        <taxon>Malvales</taxon>
        <taxon>Malvaceae</taxon>
        <taxon>Malvoideae</taxon>
        <taxon>Gossypium</taxon>
    </lineage>
</organism>
<dbReference type="InterPro" id="IPR049914">
    <property type="entry name" value="PHD1-3/5-6"/>
</dbReference>
<dbReference type="GO" id="GO:0008270">
    <property type="term" value="F:zinc ion binding"/>
    <property type="evidence" value="ECO:0007669"/>
    <property type="project" value="UniProtKB-KW"/>
</dbReference>
<dbReference type="PANTHER" id="PTHR33304">
    <property type="match status" value="1"/>
</dbReference>
<evidence type="ECO:0000256" key="3">
    <source>
        <dbReference type="ARBA" id="ARBA00022833"/>
    </source>
</evidence>
<evidence type="ECO:0000256" key="5">
    <source>
        <dbReference type="ARBA" id="ARBA00023163"/>
    </source>
</evidence>
<evidence type="ECO:0000256" key="6">
    <source>
        <dbReference type="SAM" id="MobiDB-lite"/>
    </source>
</evidence>
<dbReference type="Gene3D" id="3.30.40.10">
    <property type="entry name" value="Zinc/RING finger domain, C3HC4 (zinc finger)"/>
    <property type="match status" value="1"/>
</dbReference>